<dbReference type="PIRSF" id="PIRSF018266">
    <property type="entry name" value="FecR"/>
    <property type="match status" value="1"/>
</dbReference>
<evidence type="ECO:0000259" key="2">
    <source>
        <dbReference type="Pfam" id="PF04773"/>
    </source>
</evidence>
<evidence type="ECO:0000313" key="4">
    <source>
        <dbReference type="EMBL" id="MCT2560190.1"/>
    </source>
</evidence>
<keyword evidence="1" id="KW-0472">Membrane</keyword>
<keyword evidence="5" id="KW-1185">Reference proteome</keyword>
<proteinExistence type="predicted"/>
<feature type="domain" description="FecR N-terminal" evidence="3">
    <location>
        <begin position="12"/>
        <end position="49"/>
    </location>
</feature>
<dbReference type="InterPro" id="IPR012373">
    <property type="entry name" value="Ferrdict_sens_TM"/>
</dbReference>
<dbReference type="RefSeq" id="WP_259963309.1">
    <property type="nucleotide sequence ID" value="NZ_JAOAMV010000010.1"/>
</dbReference>
<organism evidence="4 5">
    <name type="scientific">Tsuneonella litorea</name>
    <dbReference type="NCBI Taxonomy" id="2976475"/>
    <lineage>
        <taxon>Bacteria</taxon>
        <taxon>Pseudomonadati</taxon>
        <taxon>Pseudomonadota</taxon>
        <taxon>Alphaproteobacteria</taxon>
        <taxon>Sphingomonadales</taxon>
        <taxon>Erythrobacteraceae</taxon>
        <taxon>Tsuneonella</taxon>
    </lineage>
</organism>
<dbReference type="PANTHER" id="PTHR30273">
    <property type="entry name" value="PERIPLASMIC SIGNAL SENSOR AND SIGMA FACTOR ACTIVATOR FECR-RELATED"/>
    <property type="match status" value="1"/>
</dbReference>
<keyword evidence="1" id="KW-0812">Transmembrane</keyword>
<evidence type="ECO:0000313" key="5">
    <source>
        <dbReference type="Proteomes" id="UP001142648"/>
    </source>
</evidence>
<feature type="domain" description="FecR protein" evidence="2">
    <location>
        <begin position="114"/>
        <end position="204"/>
    </location>
</feature>
<name>A0A9X3AAS7_9SPHN</name>
<gene>
    <name evidence="4" type="ORF">N0B51_14500</name>
</gene>
<feature type="transmembrane region" description="Helical" evidence="1">
    <location>
        <begin position="89"/>
        <end position="106"/>
    </location>
</feature>
<dbReference type="PANTHER" id="PTHR30273:SF2">
    <property type="entry name" value="PROTEIN FECR"/>
    <property type="match status" value="1"/>
</dbReference>
<dbReference type="Gene3D" id="2.60.120.1440">
    <property type="match status" value="1"/>
</dbReference>
<dbReference type="InterPro" id="IPR032623">
    <property type="entry name" value="FecR_N"/>
</dbReference>
<dbReference type="Pfam" id="PF04773">
    <property type="entry name" value="FecR"/>
    <property type="match status" value="1"/>
</dbReference>
<comment type="caution">
    <text evidence="4">The sequence shown here is derived from an EMBL/GenBank/DDBJ whole genome shotgun (WGS) entry which is preliminary data.</text>
</comment>
<dbReference type="GO" id="GO:0016989">
    <property type="term" value="F:sigma factor antagonist activity"/>
    <property type="evidence" value="ECO:0007669"/>
    <property type="project" value="TreeGrafter"/>
</dbReference>
<keyword evidence="1" id="KW-1133">Transmembrane helix</keyword>
<sequence length="314" mass="33309">MADMHNDRTRAEAIDWHLRLEHGGEDDWHSFTEWLEADPAHSRAYDSVANAEGELDAVLRHAEFPAPMPASDTVEPVESMGRNLWLRRAAIAASIVIVGALTFQIAQPASTYSIATGPGETREIALADGGTISLNGNSEVILDRDDTRSVELAVGEARFEVTHDARVPFTVTVGANRLVDIGTVFNVSRDANLLRVGVAEGAVRFEGSGHSLRLGPGDVLRARGDSIKTTSAPAEAIGSWTGGTLVYDDAPIADVAADVGRAVGVRIAVDPAIGSRNFSGVLQTRGGAQMVRGRMGPVLGVRIEDTTGGWTLKP</sequence>
<dbReference type="Pfam" id="PF16220">
    <property type="entry name" value="DUF4880"/>
    <property type="match status" value="1"/>
</dbReference>
<evidence type="ECO:0000259" key="3">
    <source>
        <dbReference type="Pfam" id="PF16220"/>
    </source>
</evidence>
<dbReference type="Proteomes" id="UP001142648">
    <property type="component" value="Unassembled WGS sequence"/>
</dbReference>
<protein>
    <submittedName>
        <fullName evidence="4">FecR domain-containing protein</fullName>
    </submittedName>
</protein>
<accession>A0A9X3AAS7</accession>
<reference evidence="4" key="1">
    <citation type="submission" date="2022-09" db="EMBL/GenBank/DDBJ databases">
        <title>The genome sequence of Tsuneonella sp. YG55.</title>
        <authorList>
            <person name="Liu Y."/>
        </authorList>
    </citation>
    <scope>NUCLEOTIDE SEQUENCE</scope>
    <source>
        <strain evidence="4">YG55</strain>
    </source>
</reference>
<evidence type="ECO:0000256" key="1">
    <source>
        <dbReference type="SAM" id="Phobius"/>
    </source>
</evidence>
<dbReference type="InterPro" id="IPR006860">
    <property type="entry name" value="FecR"/>
</dbReference>
<dbReference type="AlphaFoldDB" id="A0A9X3AAS7"/>
<dbReference type="EMBL" id="JAOAMV010000010">
    <property type="protein sequence ID" value="MCT2560190.1"/>
    <property type="molecule type" value="Genomic_DNA"/>
</dbReference>